<feature type="domain" description="THIF-type NAD/FAD binding fold" evidence="1">
    <location>
        <begin position="9"/>
        <end position="260"/>
    </location>
</feature>
<gene>
    <name evidence="2" type="ORF">DEB45_08950</name>
</gene>
<dbReference type="GO" id="GO:0061504">
    <property type="term" value="P:cyclic threonylcarbamoyladenosine biosynthetic process"/>
    <property type="evidence" value="ECO:0007669"/>
    <property type="project" value="TreeGrafter"/>
</dbReference>
<dbReference type="EMBL" id="DONK01000129">
    <property type="protein sequence ID" value="HBU51377.1"/>
    <property type="molecule type" value="Genomic_DNA"/>
</dbReference>
<dbReference type="InterPro" id="IPR000594">
    <property type="entry name" value="ThiF_NAD_FAD-bd"/>
</dbReference>
<dbReference type="CDD" id="cd01483">
    <property type="entry name" value="E1_enzyme_family"/>
    <property type="match status" value="1"/>
</dbReference>
<dbReference type="AlphaFoldDB" id="A0A358DYX3"/>
<reference evidence="2 3" key="1">
    <citation type="journal article" date="2018" name="Nat. Biotechnol.">
        <title>A standardized bacterial taxonomy based on genome phylogeny substantially revises the tree of life.</title>
        <authorList>
            <person name="Parks D.H."/>
            <person name="Chuvochina M."/>
            <person name="Waite D.W."/>
            <person name="Rinke C."/>
            <person name="Skarshewski A."/>
            <person name="Chaumeil P.A."/>
            <person name="Hugenholtz P."/>
        </authorList>
    </citation>
    <scope>NUCLEOTIDE SEQUENCE [LARGE SCALE GENOMIC DNA]</scope>
    <source>
        <strain evidence="2">UBA11621</strain>
    </source>
</reference>
<sequence length="282" mass="31124">MFDYKDAFSRNIGWVTNEEQQFLSTKKVAIAGMGGVGSEHIVTLCRLGIQHFNIADFDNYDVHNFNRQAGAYMSTVGQAKCDVMAKTAQDINPQATLKTFPKGIDESNVDEFLAGIDIYIDSLDFFALDARKLVFAKCESLRIPVVTAAPLGMGTALLCFTPDSMSFTEYFDFKATDSEDDAYIKFLIGLSPSMLQRNYLVDPTKADFAAKKGPSTAMGVKLCAGAAATFALKLLLNRGKVPVAPHGFHFDAYNNKLKQTWRPWGNRNPIQKIAFKIAKSVV</sequence>
<name>A0A358DYX3_9ALTE</name>
<dbReference type="Gene3D" id="3.40.50.720">
    <property type="entry name" value="NAD(P)-binding Rossmann-like Domain"/>
    <property type="match status" value="1"/>
</dbReference>
<dbReference type="Proteomes" id="UP000264779">
    <property type="component" value="Unassembled WGS sequence"/>
</dbReference>
<dbReference type="InterPro" id="IPR035985">
    <property type="entry name" value="Ubiquitin-activating_enz"/>
</dbReference>
<dbReference type="InterPro" id="IPR045886">
    <property type="entry name" value="ThiF/MoeB/HesA"/>
</dbReference>
<dbReference type="PANTHER" id="PTHR43267">
    <property type="entry name" value="TRNA THREONYLCARBAMOYLADENOSINE DEHYDRATASE"/>
    <property type="match status" value="1"/>
</dbReference>
<evidence type="ECO:0000259" key="1">
    <source>
        <dbReference type="Pfam" id="PF00899"/>
    </source>
</evidence>
<dbReference type="SUPFAM" id="SSF69572">
    <property type="entry name" value="Activating enzymes of the ubiquitin-like proteins"/>
    <property type="match status" value="1"/>
</dbReference>
<feature type="non-terminal residue" evidence="2">
    <location>
        <position position="282"/>
    </location>
</feature>
<evidence type="ECO:0000313" key="3">
    <source>
        <dbReference type="Proteomes" id="UP000264779"/>
    </source>
</evidence>
<dbReference type="PANTHER" id="PTHR43267:SF1">
    <property type="entry name" value="TRNA THREONYLCARBAMOYLADENOSINE DEHYDRATASE"/>
    <property type="match status" value="1"/>
</dbReference>
<dbReference type="NCBIfam" id="NF006077">
    <property type="entry name" value="PRK08223.1"/>
    <property type="match status" value="1"/>
</dbReference>
<accession>A0A358DYX3</accession>
<dbReference type="GO" id="GO:0061503">
    <property type="term" value="F:tRNA threonylcarbamoyladenosine dehydratase"/>
    <property type="evidence" value="ECO:0007669"/>
    <property type="project" value="TreeGrafter"/>
</dbReference>
<proteinExistence type="predicted"/>
<evidence type="ECO:0000313" key="2">
    <source>
        <dbReference type="EMBL" id="HBU51377.1"/>
    </source>
</evidence>
<organism evidence="2 3">
    <name type="scientific">Alteromonas australica</name>
    <dbReference type="NCBI Taxonomy" id="589873"/>
    <lineage>
        <taxon>Bacteria</taxon>
        <taxon>Pseudomonadati</taxon>
        <taxon>Pseudomonadota</taxon>
        <taxon>Gammaproteobacteria</taxon>
        <taxon>Alteromonadales</taxon>
        <taxon>Alteromonadaceae</taxon>
        <taxon>Alteromonas/Salinimonas group</taxon>
        <taxon>Alteromonas</taxon>
    </lineage>
</organism>
<dbReference type="GO" id="GO:0008641">
    <property type="term" value="F:ubiquitin-like modifier activating enzyme activity"/>
    <property type="evidence" value="ECO:0007669"/>
    <property type="project" value="InterPro"/>
</dbReference>
<protein>
    <recommendedName>
        <fullName evidence="1">THIF-type NAD/FAD binding fold domain-containing protein</fullName>
    </recommendedName>
</protein>
<comment type="caution">
    <text evidence="2">The sequence shown here is derived from an EMBL/GenBank/DDBJ whole genome shotgun (WGS) entry which is preliminary data.</text>
</comment>
<dbReference type="Pfam" id="PF00899">
    <property type="entry name" value="ThiF"/>
    <property type="match status" value="1"/>
</dbReference>